<gene>
    <name evidence="12" type="ORF">HMPREF9453_01252</name>
</gene>
<evidence type="ECO:0000256" key="10">
    <source>
        <dbReference type="PIRSR" id="PIRSR006113-1"/>
    </source>
</evidence>
<dbReference type="Proteomes" id="UP000003277">
    <property type="component" value="Unassembled WGS sequence"/>
</dbReference>
<sequence length="109" mass="12518">MFTVTKRMEVSGAHFLHLDYESKCTNLHGHNWIITVTVQNDTLDKNGMVVDFSKIKEIVNQFDHHLINDVLGDLNPTAENMAKWICDHIPYCIRVSVQETEGNVATYEK</sequence>
<comment type="caution">
    <text evidence="12">The sequence shown here is derived from an EMBL/GenBank/DDBJ whole genome shotgun (WGS) entry which is preliminary data.</text>
</comment>
<keyword evidence="5 11" id="KW-0479">Metal-binding</keyword>
<feature type="active site" description="Charge relay system" evidence="10">
    <location>
        <position position="99"/>
    </location>
</feature>
<protein>
    <recommendedName>
        <fullName evidence="4">6-carboxy-5,6,7,8-tetrahydropterin synthase</fullName>
        <ecNumber evidence="3">4.1.2.50</ecNumber>
    </recommendedName>
    <alternativeName>
        <fullName evidence="8">Queuosine biosynthesis protein QueD</fullName>
    </alternativeName>
</protein>
<accession>H1D0W4</accession>
<proteinExistence type="inferred from homology"/>
<dbReference type="InterPro" id="IPR038418">
    <property type="entry name" value="6-PTP_synth/QueD_sf"/>
</dbReference>
<evidence type="ECO:0000256" key="3">
    <source>
        <dbReference type="ARBA" id="ARBA00012982"/>
    </source>
</evidence>
<dbReference type="UniPathway" id="UPA00391"/>
<dbReference type="OrthoDB" id="9804698at2"/>
<dbReference type="PANTHER" id="PTHR12589:SF7">
    <property type="entry name" value="6-PYRUVOYL TETRAHYDROBIOPTERIN SYNTHASE"/>
    <property type="match status" value="1"/>
</dbReference>
<evidence type="ECO:0000256" key="1">
    <source>
        <dbReference type="ARBA" id="ARBA00005061"/>
    </source>
</evidence>
<evidence type="ECO:0000256" key="11">
    <source>
        <dbReference type="PIRSR" id="PIRSR006113-2"/>
    </source>
</evidence>
<feature type="binding site" evidence="11">
    <location>
        <position position="14"/>
    </location>
    <ligand>
        <name>Zn(2+)</name>
        <dbReference type="ChEBI" id="CHEBI:29105"/>
    </ligand>
</feature>
<evidence type="ECO:0000256" key="2">
    <source>
        <dbReference type="ARBA" id="ARBA00008900"/>
    </source>
</evidence>
<feature type="binding site" evidence="11">
    <location>
        <position position="28"/>
    </location>
    <ligand>
        <name>Zn(2+)</name>
        <dbReference type="ChEBI" id="CHEBI:29105"/>
    </ligand>
</feature>
<organism evidence="12 13">
    <name type="scientific">Dialister succinatiphilus YIT 11850</name>
    <dbReference type="NCBI Taxonomy" id="742743"/>
    <lineage>
        <taxon>Bacteria</taxon>
        <taxon>Bacillati</taxon>
        <taxon>Bacillota</taxon>
        <taxon>Negativicutes</taxon>
        <taxon>Veillonellales</taxon>
        <taxon>Veillonellaceae</taxon>
        <taxon>Dialister</taxon>
    </lineage>
</organism>
<keyword evidence="7" id="KW-0456">Lyase</keyword>
<dbReference type="NCBIfam" id="TIGR03367">
    <property type="entry name" value="queuosine_QueD"/>
    <property type="match status" value="1"/>
</dbReference>
<feature type="active site" description="Charge relay system" evidence="10">
    <location>
        <position position="64"/>
    </location>
</feature>
<keyword evidence="13" id="KW-1185">Reference proteome</keyword>
<reference evidence="12 13" key="1">
    <citation type="submission" date="2011-11" db="EMBL/GenBank/DDBJ databases">
        <title>The Genome Sequence of Dialister succinatiphilus YIT 11850.</title>
        <authorList>
            <consortium name="The Broad Institute Genome Sequencing Platform"/>
            <person name="Earl A."/>
            <person name="Ward D."/>
            <person name="Feldgarden M."/>
            <person name="Gevers D."/>
            <person name="Morotomi M."/>
            <person name="Young S.K."/>
            <person name="Zeng Q."/>
            <person name="Gargeya S."/>
            <person name="Fitzgerald M."/>
            <person name="Haas B."/>
            <person name="Abouelleil A."/>
            <person name="Alvarado L."/>
            <person name="Arachchi H.M."/>
            <person name="Berlin A."/>
            <person name="Brown A."/>
            <person name="Chapman S.B."/>
            <person name="Dunbar C."/>
            <person name="Gearin G."/>
            <person name="Goldberg J."/>
            <person name="Griggs A."/>
            <person name="Gujja S."/>
            <person name="Heiman D."/>
            <person name="Howarth C."/>
            <person name="Lui A."/>
            <person name="MacDonald P.J.P."/>
            <person name="Montmayeur A."/>
            <person name="Murphy C."/>
            <person name="Neiman D."/>
            <person name="Pearson M."/>
            <person name="Priest M."/>
            <person name="Roberts A."/>
            <person name="Saif S."/>
            <person name="Shea T."/>
            <person name="Sisk P."/>
            <person name="Stolte C."/>
            <person name="Sykes S."/>
            <person name="Wortman J."/>
            <person name="Nusbaum C."/>
            <person name="Birren B."/>
        </authorList>
    </citation>
    <scope>NUCLEOTIDE SEQUENCE [LARGE SCALE GENOMIC DNA]</scope>
    <source>
        <strain evidence="12 13">YIT 11850</strain>
    </source>
</reference>
<evidence type="ECO:0000256" key="9">
    <source>
        <dbReference type="ARBA" id="ARBA00048807"/>
    </source>
</evidence>
<comment type="catalytic activity">
    <reaction evidence="9">
        <text>7,8-dihydroneopterin 3'-triphosphate + H2O = 6-carboxy-5,6,7,8-tetrahydropterin + triphosphate + acetaldehyde + 2 H(+)</text>
        <dbReference type="Rhea" id="RHEA:27966"/>
        <dbReference type="ChEBI" id="CHEBI:15343"/>
        <dbReference type="ChEBI" id="CHEBI:15377"/>
        <dbReference type="ChEBI" id="CHEBI:15378"/>
        <dbReference type="ChEBI" id="CHEBI:18036"/>
        <dbReference type="ChEBI" id="CHEBI:58462"/>
        <dbReference type="ChEBI" id="CHEBI:61032"/>
        <dbReference type="EC" id="4.1.2.50"/>
    </reaction>
</comment>
<comment type="cofactor">
    <cofactor evidence="11">
        <name>Zn(2+)</name>
        <dbReference type="ChEBI" id="CHEBI:29105"/>
    </cofactor>
    <text evidence="11">Binds 1 zinc ion per subunit.</text>
</comment>
<comment type="pathway">
    <text evidence="1">Purine metabolism; 7-cyano-7-deazaguanine biosynthesis.</text>
</comment>
<dbReference type="PIRSF" id="PIRSF006113">
    <property type="entry name" value="PTP_synth"/>
    <property type="match status" value="1"/>
</dbReference>
<dbReference type="RefSeq" id="WP_008859746.1">
    <property type="nucleotide sequence ID" value="NZ_JH591188.1"/>
</dbReference>
<dbReference type="EMBL" id="ADLT01000043">
    <property type="protein sequence ID" value="EHO62843.1"/>
    <property type="molecule type" value="Genomic_DNA"/>
</dbReference>
<comment type="similarity">
    <text evidence="2">Belongs to the PTPS family. QueD subfamily.</text>
</comment>
<dbReference type="EC" id="4.1.2.50" evidence="3"/>
<dbReference type="SUPFAM" id="SSF55620">
    <property type="entry name" value="Tetrahydrobiopterin biosynthesis enzymes-like"/>
    <property type="match status" value="1"/>
</dbReference>
<feature type="binding site" evidence="11">
    <location>
        <position position="30"/>
    </location>
    <ligand>
        <name>Zn(2+)</name>
        <dbReference type="ChEBI" id="CHEBI:29105"/>
    </ligand>
</feature>
<dbReference type="GO" id="GO:0070497">
    <property type="term" value="F:6-carboxytetrahydropterin synthase activity"/>
    <property type="evidence" value="ECO:0007669"/>
    <property type="project" value="UniProtKB-EC"/>
</dbReference>
<dbReference type="InterPro" id="IPR007115">
    <property type="entry name" value="6-PTP_synth/QueD"/>
</dbReference>
<keyword evidence="6 11" id="KW-0862">Zinc</keyword>
<dbReference type="GO" id="GO:0046872">
    <property type="term" value="F:metal ion binding"/>
    <property type="evidence" value="ECO:0007669"/>
    <property type="project" value="UniProtKB-KW"/>
</dbReference>
<name>H1D0W4_9FIRM</name>
<evidence type="ECO:0000313" key="13">
    <source>
        <dbReference type="Proteomes" id="UP000003277"/>
    </source>
</evidence>
<dbReference type="eggNOG" id="COG0720">
    <property type="taxonomic scope" value="Bacteria"/>
</dbReference>
<evidence type="ECO:0000313" key="12">
    <source>
        <dbReference type="EMBL" id="EHO62843.1"/>
    </source>
</evidence>
<feature type="active site" description="Proton acceptor" evidence="10">
    <location>
        <position position="24"/>
    </location>
</feature>
<evidence type="ECO:0000256" key="6">
    <source>
        <dbReference type="ARBA" id="ARBA00022833"/>
    </source>
</evidence>
<evidence type="ECO:0000256" key="4">
    <source>
        <dbReference type="ARBA" id="ARBA00018141"/>
    </source>
</evidence>
<evidence type="ECO:0000256" key="7">
    <source>
        <dbReference type="ARBA" id="ARBA00023239"/>
    </source>
</evidence>
<evidence type="ECO:0000256" key="5">
    <source>
        <dbReference type="ARBA" id="ARBA00022723"/>
    </source>
</evidence>
<dbReference type="PANTHER" id="PTHR12589">
    <property type="entry name" value="PYRUVOYL TETRAHYDROBIOPTERIN SYNTHASE"/>
    <property type="match status" value="1"/>
</dbReference>
<dbReference type="Gene3D" id="3.30.479.10">
    <property type="entry name" value="6-pyruvoyl tetrahydropterin synthase/QueD"/>
    <property type="match status" value="1"/>
</dbReference>
<dbReference type="Pfam" id="PF01242">
    <property type="entry name" value="PTPS"/>
    <property type="match status" value="1"/>
</dbReference>
<dbReference type="STRING" id="742743.HMPREF9453_01252"/>
<evidence type="ECO:0000256" key="8">
    <source>
        <dbReference type="ARBA" id="ARBA00031449"/>
    </source>
</evidence>
<dbReference type="HOGENOM" id="CLU_111016_6_0_9"/>
<dbReference type="AlphaFoldDB" id="H1D0W4"/>
<dbReference type="PATRIC" id="fig|742743.3.peg.1272"/>